<dbReference type="SUPFAM" id="SSF54680">
    <property type="entry name" value="Pyrimidine nucleoside phosphorylase C-terminal domain"/>
    <property type="match status" value="1"/>
</dbReference>
<dbReference type="InterPro" id="IPR035902">
    <property type="entry name" value="Nuc_phospho_transferase"/>
</dbReference>
<protein>
    <submittedName>
        <fullName evidence="6">Thymidine phosphorylase</fullName>
    </submittedName>
</protein>
<gene>
    <name evidence="6" type="ORF">C5E45_15215</name>
</gene>
<dbReference type="FunFam" id="3.40.1030.10:FF:000003">
    <property type="entry name" value="Pyrimidine-nucleoside phosphorylase"/>
    <property type="match status" value="1"/>
</dbReference>
<reference evidence="6 7" key="1">
    <citation type="submission" date="2018-02" db="EMBL/GenBank/DDBJ databases">
        <title>8 Nocardia nova and 1 Nocardia cyriacigeorgica strain used for evolution to TMP-SMX.</title>
        <authorList>
            <person name="Mehta H."/>
            <person name="Weng J."/>
            <person name="Shamoo Y."/>
        </authorList>
    </citation>
    <scope>NUCLEOTIDE SEQUENCE [LARGE SCALE GENOMIC DNA]</scope>
    <source>
        <strain evidence="6 7">MDA3139</strain>
    </source>
</reference>
<dbReference type="InterPro" id="IPR000053">
    <property type="entry name" value="Thymidine/pyrmidine_PPase"/>
</dbReference>
<dbReference type="GO" id="GO:0009032">
    <property type="term" value="F:thymidine phosphorylase activity"/>
    <property type="evidence" value="ECO:0007669"/>
    <property type="project" value="TreeGrafter"/>
</dbReference>
<dbReference type="EMBL" id="PSZC01000009">
    <property type="protein sequence ID" value="PPJ37465.1"/>
    <property type="molecule type" value="Genomic_DNA"/>
</dbReference>
<comment type="subunit">
    <text evidence="2">Homodimer.</text>
</comment>
<dbReference type="RefSeq" id="WP_104378382.1">
    <property type="nucleotide sequence ID" value="NZ_PSZC01000009.1"/>
</dbReference>
<dbReference type="GO" id="GO:0004645">
    <property type="term" value="F:1,4-alpha-oligoglucan phosphorylase activity"/>
    <property type="evidence" value="ECO:0007669"/>
    <property type="project" value="InterPro"/>
</dbReference>
<feature type="domain" description="Pyrimidine nucleoside phosphorylase C-terminal" evidence="5">
    <location>
        <begin position="342"/>
        <end position="408"/>
    </location>
</feature>
<dbReference type="InterPro" id="IPR000312">
    <property type="entry name" value="Glycosyl_Trfase_fam3"/>
</dbReference>
<dbReference type="PANTHER" id="PTHR10515">
    <property type="entry name" value="THYMIDINE PHOSPHORYLASE"/>
    <property type="match status" value="1"/>
</dbReference>
<evidence type="ECO:0000256" key="2">
    <source>
        <dbReference type="ARBA" id="ARBA00011738"/>
    </source>
</evidence>
<sequence length="409" mass="42402">MNSAATLLEQRRVTGIEFTQEQFAALLAPSTPDAVVATLLTTLAMSSHSDAEASALTQAYVASGKQVNWPDATQVVDKHSTGCVGDDVSIVLAPLLAATGLRVAKITGSALRHCGGTLDKLHCIPGLRLDLTVAEFVGCVETVGFCIAGQSPELVPADGRTYALRERTGTVDVAALIAASIMSKKLATGAATIALEVKYGPGAVVATEADADELVRLMRAIGEAAGRRMLMSTCDASQPLAPAAGPLLELREAVAVLRGGGAPVLREHVTGLAEQILHAVPAPDSGTPIRSRIDDALDSGVAYEMFCHYINHLGGDAEWLDMGLETTHAPAVVTYHAPRPAIYTGIDARPVGEAAQMLAAVDAACGVRIVAEPGKPVSAGQSVLEVHAPDPVSGHAYADALGRHCHFHD</sequence>
<dbReference type="AlphaFoldDB" id="A0A2S6AQE8"/>
<evidence type="ECO:0000256" key="1">
    <source>
        <dbReference type="ARBA" id="ARBA00006915"/>
    </source>
</evidence>
<name>A0A2S6AQE8_9NOCA</name>
<dbReference type="SMART" id="SM00941">
    <property type="entry name" value="PYNP_C"/>
    <property type="match status" value="1"/>
</dbReference>
<evidence type="ECO:0000256" key="4">
    <source>
        <dbReference type="ARBA" id="ARBA00022679"/>
    </source>
</evidence>
<dbReference type="Gene3D" id="1.20.970.10">
    <property type="entry name" value="Transferase, Pyrimidine Nucleoside Phosphorylase, Chain C"/>
    <property type="match status" value="1"/>
</dbReference>
<dbReference type="InterPro" id="IPR036566">
    <property type="entry name" value="PYNP-like_C_sf"/>
</dbReference>
<keyword evidence="3" id="KW-0328">Glycosyltransferase</keyword>
<dbReference type="InterPro" id="IPR013102">
    <property type="entry name" value="PYNP_C"/>
</dbReference>
<comment type="caution">
    <text evidence="6">The sequence shown here is derived from an EMBL/GenBank/DDBJ whole genome shotgun (WGS) entry which is preliminary data.</text>
</comment>
<dbReference type="PANTHER" id="PTHR10515:SF0">
    <property type="entry name" value="THYMIDINE PHOSPHORYLASE"/>
    <property type="match status" value="1"/>
</dbReference>
<evidence type="ECO:0000313" key="6">
    <source>
        <dbReference type="EMBL" id="PPJ37465.1"/>
    </source>
</evidence>
<organism evidence="6 7">
    <name type="scientific">Nocardia nova</name>
    <dbReference type="NCBI Taxonomy" id="37330"/>
    <lineage>
        <taxon>Bacteria</taxon>
        <taxon>Bacillati</taxon>
        <taxon>Actinomycetota</taxon>
        <taxon>Actinomycetes</taxon>
        <taxon>Mycobacteriales</taxon>
        <taxon>Nocardiaceae</taxon>
        <taxon>Nocardia</taxon>
    </lineage>
</organism>
<dbReference type="GO" id="GO:0005829">
    <property type="term" value="C:cytosol"/>
    <property type="evidence" value="ECO:0007669"/>
    <property type="project" value="TreeGrafter"/>
</dbReference>
<evidence type="ECO:0000259" key="5">
    <source>
        <dbReference type="SMART" id="SM00941"/>
    </source>
</evidence>
<dbReference type="GO" id="GO:0006206">
    <property type="term" value="P:pyrimidine nucleobase metabolic process"/>
    <property type="evidence" value="ECO:0007669"/>
    <property type="project" value="InterPro"/>
</dbReference>
<dbReference type="Pfam" id="PF00591">
    <property type="entry name" value="Glycos_transf_3"/>
    <property type="match status" value="1"/>
</dbReference>
<dbReference type="Gene3D" id="3.90.1170.30">
    <property type="entry name" value="Pyrimidine nucleoside phosphorylase-like, C-terminal domain"/>
    <property type="match status" value="1"/>
</dbReference>
<dbReference type="SUPFAM" id="SSF52418">
    <property type="entry name" value="Nucleoside phosphorylase/phosphoribosyltransferase catalytic domain"/>
    <property type="match status" value="1"/>
</dbReference>
<evidence type="ECO:0000256" key="3">
    <source>
        <dbReference type="ARBA" id="ARBA00022676"/>
    </source>
</evidence>
<evidence type="ECO:0000313" key="7">
    <source>
        <dbReference type="Proteomes" id="UP000239874"/>
    </source>
</evidence>
<accession>A0A2S6AQE8</accession>
<proteinExistence type="inferred from homology"/>
<keyword evidence="4" id="KW-0808">Transferase</keyword>
<dbReference type="NCBIfam" id="NF004490">
    <property type="entry name" value="PRK05820.1"/>
    <property type="match status" value="1"/>
</dbReference>
<dbReference type="GO" id="GO:0006213">
    <property type="term" value="P:pyrimidine nucleoside metabolic process"/>
    <property type="evidence" value="ECO:0007669"/>
    <property type="project" value="InterPro"/>
</dbReference>
<dbReference type="Proteomes" id="UP000239874">
    <property type="component" value="Unassembled WGS sequence"/>
</dbReference>
<comment type="similarity">
    <text evidence="1">Belongs to the thymidine/pyrimidine-nucleoside phosphorylase family.</text>
</comment>
<dbReference type="OrthoDB" id="9763887at2"/>
<dbReference type="Gene3D" id="3.40.1030.10">
    <property type="entry name" value="Nucleoside phosphorylase/phosphoribosyltransferase catalytic domain"/>
    <property type="match status" value="1"/>
</dbReference>